<dbReference type="EnsemblMetazoa" id="Aqu2.1.20412_001">
    <property type="protein sequence ID" value="Aqu2.1.20412_001"/>
    <property type="gene ID" value="Aqu2.1.20412"/>
</dbReference>
<evidence type="ECO:0000313" key="3">
    <source>
        <dbReference type="EnsemblMetazoa" id="Aqu2.1.20412_001"/>
    </source>
</evidence>
<dbReference type="OMA" id="VCFARMK"/>
<name>A0A1X7TY31_AMPQE</name>
<protein>
    <recommendedName>
        <fullName evidence="2">DDE-1 domain-containing protein</fullName>
    </recommendedName>
</protein>
<feature type="region of interest" description="Disordered" evidence="1">
    <location>
        <begin position="204"/>
        <end position="227"/>
    </location>
</feature>
<dbReference type="InParanoid" id="A0A1X7TY31"/>
<proteinExistence type="predicted"/>
<organism evidence="3">
    <name type="scientific">Amphimedon queenslandica</name>
    <name type="common">Sponge</name>
    <dbReference type="NCBI Taxonomy" id="400682"/>
    <lineage>
        <taxon>Eukaryota</taxon>
        <taxon>Metazoa</taxon>
        <taxon>Porifera</taxon>
        <taxon>Demospongiae</taxon>
        <taxon>Heteroscleromorpha</taxon>
        <taxon>Haplosclerida</taxon>
        <taxon>Niphatidae</taxon>
        <taxon>Amphimedon</taxon>
    </lineage>
</organism>
<dbReference type="AlphaFoldDB" id="A0A1X7TY31"/>
<accession>A0A1X7TY31</accession>
<dbReference type="GO" id="GO:0003676">
    <property type="term" value="F:nucleic acid binding"/>
    <property type="evidence" value="ECO:0007669"/>
    <property type="project" value="InterPro"/>
</dbReference>
<feature type="domain" description="DDE-1" evidence="2">
    <location>
        <begin position="3"/>
        <end position="158"/>
    </location>
</feature>
<evidence type="ECO:0000259" key="2">
    <source>
        <dbReference type="Pfam" id="PF03184"/>
    </source>
</evidence>
<sequence length="227" mass="25591">MCATGITLPPFIIFDRKSHNFQLMSGETPGTLLGSSTNGWIDQELFILRFCKLFLMTVPKVRPLLLIMDGHSLHYNPDFIRIAAKEQILIFVLPPNTTHLTQPLDKGCFGPLKSAWKAVCHEFYCKNPGRVVSRYDFSALFAEAWKRAMTQNNVTGGFKVTGIYAFNRNPLKVDCHGKQEGQSLLQETGLAYIPMYSADDEERRSCSNLSLEDEPPQLERSLSEGDL</sequence>
<dbReference type="STRING" id="400682.A0A1X7TY31"/>
<reference evidence="3" key="1">
    <citation type="submission" date="2017-05" db="UniProtKB">
        <authorList>
            <consortium name="EnsemblMetazoa"/>
        </authorList>
    </citation>
    <scope>IDENTIFICATION</scope>
</reference>
<dbReference type="Pfam" id="PF03184">
    <property type="entry name" value="DDE_1"/>
    <property type="match status" value="1"/>
</dbReference>
<evidence type="ECO:0000256" key="1">
    <source>
        <dbReference type="SAM" id="MobiDB-lite"/>
    </source>
</evidence>
<dbReference type="InterPro" id="IPR004875">
    <property type="entry name" value="DDE_SF_endonuclease_dom"/>
</dbReference>